<dbReference type="GO" id="GO:0043455">
    <property type="term" value="P:regulation of secondary metabolic process"/>
    <property type="evidence" value="ECO:0007669"/>
    <property type="project" value="UniProtKB-ARBA"/>
</dbReference>
<proteinExistence type="inferred from homology"/>
<dbReference type="InterPro" id="IPR021740">
    <property type="entry name" value="Velvet"/>
</dbReference>
<dbReference type="STRING" id="1163406.A0A0L0NL19"/>
<comment type="caution">
    <text evidence="11">The sequence shown here is derived from an EMBL/GenBank/DDBJ whole genome shotgun (WGS) entry which is preliminary data.</text>
</comment>
<dbReference type="OrthoDB" id="5384689at2759"/>
<keyword evidence="6" id="KW-0804">Transcription</keyword>
<comment type="subcellular location">
    <subcellularLocation>
        <location evidence="2">Cytoplasm</location>
    </subcellularLocation>
    <subcellularLocation>
        <location evidence="1">Nucleus</location>
    </subcellularLocation>
</comment>
<dbReference type="PANTHER" id="PTHR33572">
    <property type="entry name" value="SPORE DEVELOPMENT REGULATOR VOSA"/>
    <property type="match status" value="1"/>
</dbReference>
<feature type="compositionally biased region" description="Basic and acidic residues" evidence="9">
    <location>
        <begin position="485"/>
        <end position="511"/>
    </location>
</feature>
<sequence>MATPASIPTNSPRDSVQRIHRITRENRSLWYQLTVLQQPERARACGSGMKANSDRRPVDPPPVVELRIIEGPTVEEGKDVTFDYNANFFLYASLEQARTMAHGRVQTPAASNPPILTGVPASGMAYLDRPAEAGYFIFPDLSVRHEGYFRLSFSLFETTKEEKDFDLEPADSDLPPGVDWRMEIKTQPFNVFSAKKFPGLMESTQLSKTVADQGCRVRIRRDVRMRKRDGKSSGYDRREEEYSRRRTVTPAPEDPHGIRARSLSNSSEHRVPYAGDVSRRPLAVDSYSPLPPPPSFEAAQPGSLGHLSFGDASGLQYATPRHYSHQPGMPAPPMSPSGPYSASQSPYAYHHARTMSSAAMSSAAMSSTCPSPAISVKQEPYDRASGSYVPPSPSAYPSADGQSRRDSHTSFPATPILPAPPQRPRTHQHHPSLAPLKIASLVSPLPPIEAQTEPLPAPPLASTGGKRKHDFVFHQNIQPLHNGRRQLDPHHGERRSGPSDSDHGMYSRADGKIGVVTFSQWQ</sequence>
<evidence type="ECO:0000256" key="3">
    <source>
        <dbReference type="ARBA" id="ARBA00022490"/>
    </source>
</evidence>
<comment type="similarity">
    <text evidence="8">Belongs to the velvet family. VeA subfamily.</text>
</comment>
<evidence type="ECO:0000256" key="1">
    <source>
        <dbReference type="ARBA" id="ARBA00004123"/>
    </source>
</evidence>
<feature type="region of interest" description="Disordered" evidence="9">
    <location>
        <begin position="221"/>
        <end position="345"/>
    </location>
</feature>
<dbReference type="PROSITE" id="PS51821">
    <property type="entry name" value="VELVET"/>
    <property type="match status" value="1"/>
</dbReference>
<dbReference type="GO" id="GO:0030435">
    <property type="term" value="P:sporulation resulting in formation of a cellular spore"/>
    <property type="evidence" value="ECO:0007669"/>
    <property type="project" value="UniProtKB-KW"/>
</dbReference>
<keyword evidence="12" id="KW-1185">Reference proteome</keyword>
<dbReference type="EMBL" id="LFRF01000002">
    <property type="protein sequence ID" value="KND94420.1"/>
    <property type="molecule type" value="Genomic_DNA"/>
</dbReference>
<feature type="compositionally biased region" description="Basic and acidic residues" evidence="9">
    <location>
        <begin position="230"/>
        <end position="244"/>
    </location>
</feature>
<dbReference type="Pfam" id="PF11754">
    <property type="entry name" value="Velvet"/>
    <property type="match status" value="2"/>
</dbReference>
<feature type="compositionally biased region" description="Low complexity" evidence="9">
    <location>
        <begin position="384"/>
        <end position="399"/>
    </location>
</feature>
<evidence type="ECO:0000256" key="4">
    <source>
        <dbReference type="ARBA" id="ARBA00022969"/>
    </source>
</evidence>
<evidence type="ECO:0000256" key="8">
    <source>
        <dbReference type="ARBA" id="ARBA00038005"/>
    </source>
</evidence>
<organism evidence="11 12">
    <name type="scientific">Tolypocladium ophioglossoides (strain CBS 100239)</name>
    <name type="common">Snaketongue truffleclub</name>
    <name type="synonym">Elaphocordyceps ophioglossoides</name>
    <dbReference type="NCBI Taxonomy" id="1163406"/>
    <lineage>
        <taxon>Eukaryota</taxon>
        <taxon>Fungi</taxon>
        <taxon>Dikarya</taxon>
        <taxon>Ascomycota</taxon>
        <taxon>Pezizomycotina</taxon>
        <taxon>Sordariomycetes</taxon>
        <taxon>Hypocreomycetidae</taxon>
        <taxon>Hypocreales</taxon>
        <taxon>Ophiocordycipitaceae</taxon>
        <taxon>Tolypocladium</taxon>
    </lineage>
</organism>
<reference evidence="11 12" key="1">
    <citation type="journal article" date="2015" name="BMC Genomics">
        <title>The genome of the truffle-parasite Tolypocladium ophioglossoides and the evolution of antifungal peptaibiotics.</title>
        <authorList>
            <person name="Quandt C.A."/>
            <person name="Bushley K.E."/>
            <person name="Spatafora J.W."/>
        </authorList>
    </citation>
    <scope>NUCLEOTIDE SEQUENCE [LARGE SCALE GENOMIC DNA]</scope>
    <source>
        <strain evidence="11 12">CBS 100239</strain>
    </source>
</reference>
<dbReference type="InterPro" id="IPR037525">
    <property type="entry name" value="Velvet_dom"/>
</dbReference>
<dbReference type="GO" id="GO:0051176">
    <property type="term" value="P:positive regulation of sulfur metabolic process"/>
    <property type="evidence" value="ECO:0007669"/>
    <property type="project" value="UniProtKB-ARBA"/>
</dbReference>
<dbReference type="PANTHER" id="PTHR33572:SF14">
    <property type="entry name" value="DEVELOPMENTAL AND SECONDARY METABOLISM REGULATOR VEA"/>
    <property type="match status" value="1"/>
</dbReference>
<dbReference type="GO" id="GO:0005737">
    <property type="term" value="C:cytoplasm"/>
    <property type="evidence" value="ECO:0007669"/>
    <property type="project" value="UniProtKB-SubCell"/>
</dbReference>
<feature type="region of interest" description="Disordered" evidence="9">
    <location>
        <begin position="365"/>
        <end position="431"/>
    </location>
</feature>
<protein>
    <recommendedName>
        <fullName evidence="10">Velvet domain-containing protein</fullName>
    </recommendedName>
</protein>
<gene>
    <name evidence="11" type="ORF">TOPH_00974</name>
</gene>
<dbReference type="InterPro" id="IPR038491">
    <property type="entry name" value="Velvet_dom_sf"/>
</dbReference>
<evidence type="ECO:0000256" key="5">
    <source>
        <dbReference type="ARBA" id="ARBA00023015"/>
    </source>
</evidence>
<evidence type="ECO:0000259" key="10">
    <source>
        <dbReference type="PROSITE" id="PS51821"/>
    </source>
</evidence>
<evidence type="ECO:0000256" key="6">
    <source>
        <dbReference type="ARBA" id="ARBA00023163"/>
    </source>
</evidence>
<feature type="region of interest" description="Disordered" evidence="9">
    <location>
        <begin position="480"/>
        <end position="511"/>
    </location>
</feature>
<evidence type="ECO:0000313" key="12">
    <source>
        <dbReference type="Proteomes" id="UP000036947"/>
    </source>
</evidence>
<evidence type="ECO:0000256" key="2">
    <source>
        <dbReference type="ARBA" id="ARBA00004496"/>
    </source>
</evidence>
<dbReference type="FunFam" id="2.60.40.3960:FF:000001">
    <property type="entry name" value="Sexual development activator VeA"/>
    <property type="match status" value="1"/>
</dbReference>
<keyword evidence="3" id="KW-0963">Cytoplasm</keyword>
<keyword evidence="7" id="KW-0539">Nucleus</keyword>
<accession>A0A0L0NL19</accession>
<keyword evidence="5" id="KW-0805">Transcription regulation</keyword>
<dbReference type="Proteomes" id="UP000036947">
    <property type="component" value="Unassembled WGS sequence"/>
</dbReference>
<dbReference type="Gene3D" id="2.60.40.3960">
    <property type="entry name" value="Velvet domain"/>
    <property type="match status" value="1"/>
</dbReference>
<evidence type="ECO:0000256" key="7">
    <source>
        <dbReference type="ARBA" id="ARBA00023242"/>
    </source>
</evidence>
<dbReference type="GO" id="GO:0034250">
    <property type="term" value="P:positive regulation of amide metabolic process"/>
    <property type="evidence" value="ECO:0007669"/>
    <property type="project" value="UniProtKB-ARBA"/>
</dbReference>
<dbReference type="GO" id="GO:0005634">
    <property type="term" value="C:nucleus"/>
    <property type="evidence" value="ECO:0007669"/>
    <property type="project" value="UniProtKB-SubCell"/>
</dbReference>
<keyword evidence="4" id="KW-0749">Sporulation</keyword>
<dbReference type="AlphaFoldDB" id="A0A0L0NL19"/>
<feature type="domain" description="Velvet" evidence="10">
    <location>
        <begin position="26"/>
        <end position="220"/>
    </location>
</feature>
<name>A0A0L0NL19_TOLOC</name>
<evidence type="ECO:0000313" key="11">
    <source>
        <dbReference type="EMBL" id="KND94420.1"/>
    </source>
</evidence>
<evidence type="ECO:0000256" key="9">
    <source>
        <dbReference type="SAM" id="MobiDB-lite"/>
    </source>
</evidence>